<gene>
    <name evidence="2" type="ORF">CYCCA115_LOCUS1838</name>
</gene>
<sequence length="98" mass="10315">MPTTWSGTHSKPAPTAGAANQPVSPATPTVDTPANATVQPGDSFASLEFAVTTLFRASLDSPLMLALCRDGCINFMDLLSYSEAELLELKYNAPILDA</sequence>
<reference evidence="2" key="1">
    <citation type="submission" date="2023-08" db="EMBL/GenBank/DDBJ databases">
        <authorList>
            <person name="Audoor S."/>
            <person name="Bilcke G."/>
        </authorList>
    </citation>
    <scope>NUCLEOTIDE SEQUENCE</scope>
</reference>
<dbReference type="EMBL" id="CAKOGP040000106">
    <property type="protein sequence ID" value="CAJ1930097.1"/>
    <property type="molecule type" value="Genomic_DNA"/>
</dbReference>
<accession>A0AAD2CFG7</accession>
<feature type="compositionally biased region" description="Polar residues" evidence="1">
    <location>
        <begin position="21"/>
        <end position="37"/>
    </location>
</feature>
<comment type="caution">
    <text evidence="2">The sequence shown here is derived from an EMBL/GenBank/DDBJ whole genome shotgun (WGS) entry which is preliminary data.</text>
</comment>
<keyword evidence="3" id="KW-1185">Reference proteome</keyword>
<evidence type="ECO:0000313" key="2">
    <source>
        <dbReference type="EMBL" id="CAJ1930097.1"/>
    </source>
</evidence>
<name>A0AAD2CFG7_9STRA</name>
<organism evidence="2 3">
    <name type="scientific">Cylindrotheca closterium</name>
    <dbReference type="NCBI Taxonomy" id="2856"/>
    <lineage>
        <taxon>Eukaryota</taxon>
        <taxon>Sar</taxon>
        <taxon>Stramenopiles</taxon>
        <taxon>Ochrophyta</taxon>
        <taxon>Bacillariophyta</taxon>
        <taxon>Bacillariophyceae</taxon>
        <taxon>Bacillariophycidae</taxon>
        <taxon>Bacillariales</taxon>
        <taxon>Bacillariaceae</taxon>
        <taxon>Cylindrotheca</taxon>
    </lineage>
</organism>
<proteinExistence type="predicted"/>
<evidence type="ECO:0000256" key="1">
    <source>
        <dbReference type="SAM" id="MobiDB-lite"/>
    </source>
</evidence>
<dbReference type="Proteomes" id="UP001295423">
    <property type="component" value="Unassembled WGS sequence"/>
</dbReference>
<feature type="region of interest" description="Disordered" evidence="1">
    <location>
        <begin position="1"/>
        <end position="37"/>
    </location>
</feature>
<dbReference type="AlphaFoldDB" id="A0AAD2CFG7"/>
<protein>
    <submittedName>
        <fullName evidence="2">Uncharacterized protein</fullName>
    </submittedName>
</protein>
<evidence type="ECO:0000313" key="3">
    <source>
        <dbReference type="Proteomes" id="UP001295423"/>
    </source>
</evidence>